<dbReference type="EMBL" id="JBHUFB010000003">
    <property type="protein sequence ID" value="MFD1811061.1"/>
    <property type="molecule type" value="Genomic_DNA"/>
</dbReference>
<evidence type="ECO:0000313" key="2">
    <source>
        <dbReference type="Proteomes" id="UP001597286"/>
    </source>
</evidence>
<proteinExistence type="predicted"/>
<evidence type="ECO:0000313" key="1">
    <source>
        <dbReference type="EMBL" id="MFD1811061.1"/>
    </source>
</evidence>
<dbReference type="Proteomes" id="UP001597286">
    <property type="component" value="Unassembled WGS sequence"/>
</dbReference>
<protein>
    <submittedName>
        <fullName evidence="1">Uncharacterized protein</fullName>
    </submittedName>
</protein>
<organism evidence="1 2">
    <name type="scientific">Rhodococcus gannanensis</name>
    <dbReference type="NCBI Taxonomy" id="1960308"/>
    <lineage>
        <taxon>Bacteria</taxon>
        <taxon>Bacillati</taxon>
        <taxon>Actinomycetota</taxon>
        <taxon>Actinomycetes</taxon>
        <taxon>Mycobacteriales</taxon>
        <taxon>Nocardiaceae</taxon>
        <taxon>Rhodococcus</taxon>
    </lineage>
</organism>
<sequence>MTENNALADLGIDLAAVLGDPDAAVNVSSESVTVGLDASTGTSFGAVVEVELSAPGGVPQVSVEGSGHAAIVGEADAGASYDAVDVTAGDGTVEATVESVDAAVAAEGGAAVAGGFDIDLYASPDGGLPVIDAGADVEFLGESELHVDGGYTHTEIDAGGYGDDLGM</sequence>
<dbReference type="RefSeq" id="WP_378483617.1">
    <property type="nucleotide sequence ID" value="NZ_JBHUFB010000003.1"/>
</dbReference>
<accession>A0ABW4NYM5</accession>
<gene>
    <name evidence="1" type="ORF">ACFSJG_02435</name>
</gene>
<keyword evidence="2" id="KW-1185">Reference proteome</keyword>
<name>A0ABW4NYM5_9NOCA</name>
<comment type="caution">
    <text evidence="1">The sequence shown here is derived from an EMBL/GenBank/DDBJ whole genome shotgun (WGS) entry which is preliminary data.</text>
</comment>
<reference evidence="2" key="1">
    <citation type="journal article" date="2019" name="Int. J. Syst. Evol. Microbiol.">
        <title>The Global Catalogue of Microorganisms (GCM) 10K type strain sequencing project: providing services to taxonomists for standard genome sequencing and annotation.</title>
        <authorList>
            <consortium name="The Broad Institute Genomics Platform"/>
            <consortium name="The Broad Institute Genome Sequencing Center for Infectious Disease"/>
            <person name="Wu L."/>
            <person name="Ma J."/>
        </authorList>
    </citation>
    <scope>NUCLEOTIDE SEQUENCE [LARGE SCALE GENOMIC DNA]</scope>
    <source>
        <strain evidence="2">DT72</strain>
    </source>
</reference>